<dbReference type="PANTHER" id="PTHR43162">
    <property type="match status" value="1"/>
</dbReference>
<feature type="domain" description="NAD(P)-binding" evidence="1">
    <location>
        <begin position="11"/>
        <end position="118"/>
    </location>
</feature>
<dbReference type="AlphaFoldDB" id="A0A6M7UJP7"/>
<dbReference type="InterPro" id="IPR036291">
    <property type="entry name" value="NAD(P)-bd_dom_sf"/>
</dbReference>
<evidence type="ECO:0000313" key="2">
    <source>
        <dbReference type="EMBL" id="QKC77032.1"/>
    </source>
</evidence>
<dbReference type="EMBL" id="CP033361">
    <property type="protein sequence ID" value="QKC77032.1"/>
    <property type="molecule type" value="Genomic_DNA"/>
</dbReference>
<dbReference type="KEGG" id="merd:EB233_17170"/>
<dbReference type="Pfam" id="PF13460">
    <property type="entry name" value="NAD_binding_10"/>
    <property type="match status" value="1"/>
</dbReference>
<dbReference type="SUPFAM" id="SSF51735">
    <property type="entry name" value="NAD(P)-binding Rossmann-fold domains"/>
    <property type="match status" value="1"/>
</dbReference>
<dbReference type="Gene3D" id="3.40.50.720">
    <property type="entry name" value="NAD(P)-binding Rossmann-like Domain"/>
    <property type="match status" value="1"/>
</dbReference>
<accession>A0A6M7UJP7</accession>
<organism evidence="2 3">
    <name type="scientific">Mesorhizobium erdmanii</name>
    <dbReference type="NCBI Taxonomy" id="1777866"/>
    <lineage>
        <taxon>Bacteria</taxon>
        <taxon>Pseudomonadati</taxon>
        <taxon>Pseudomonadota</taxon>
        <taxon>Alphaproteobacteria</taxon>
        <taxon>Hyphomicrobiales</taxon>
        <taxon>Phyllobacteriaceae</taxon>
        <taxon>Mesorhizobium</taxon>
    </lineage>
</organism>
<reference evidence="2 3" key="1">
    <citation type="submission" date="2018-10" db="EMBL/GenBank/DDBJ databases">
        <authorList>
            <person name="Perry B.J."/>
            <person name="Sullivan J.T."/>
            <person name="Murphy R.J.T."/>
            <person name="Ramsay J.P."/>
            <person name="Ronson C.W."/>
        </authorList>
    </citation>
    <scope>NUCLEOTIDE SEQUENCE [LARGE SCALE GENOMIC DNA]</scope>
    <source>
        <strain evidence="2 3">NZP2014</strain>
    </source>
</reference>
<protein>
    <submittedName>
        <fullName evidence="2">NmrA family transcriptional regulator</fullName>
    </submittedName>
</protein>
<proteinExistence type="predicted"/>
<dbReference type="Gene3D" id="3.90.25.10">
    <property type="entry name" value="UDP-galactose 4-epimerase, domain 1"/>
    <property type="match status" value="1"/>
</dbReference>
<dbReference type="InterPro" id="IPR016040">
    <property type="entry name" value="NAD(P)-bd_dom"/>
</dbReference>
<dbReference type="Proteomes" id="UP000503339">
    <property type="component" value="Chromosome"/>
</dbReference>
<keyword evidence="3" id="KW-1185">Reference proteome</keyword>
<dbReference type="PANTHER" id="PTHR43162:SF1">
    <property type="entry name" value="PRESTALK A DIFFERENTIATION PROTEIN A"/>
    <property type="match status" value="1"/>
</dbReference>
<evidence type="ECO:0000259" key="1">
    <source>
        <dbReference type="Pfam" id="PF13460"/>
    </source>
</evidence>
<name>A0A6M7UJP7_9HYPH</name>
<gene>
    <name evidence="2" type="ORF">EB233_17170</name>
</gene>
<evidence type="ECO:0000313" key="3">
    <source>
        <dbReference type="Proteomes" id="UP000503339"/>
    </source>
</evidence>
<sequence>MKDKGMFVILGAAGKIGRATIGALRRHDVPVRAVVRNSSRGEEFRVLGCEVEIADLRDAAALARATKGATAVQVICPTGVRAEDASAEMDDTIKSVVDALGQTRPQSILAISDYGAELAAGTGITLAFHHLESQLKTIPAALTVLRSAEHMQNWNRLVGRAIQTGVLPSLHHPISKLFPTVSAGDVGLLSADLLLSGSGEALRVVHAEGPDRYSATDVARTIGEIAGREIVARQLPRQDWVPALVGGGISASYAELVATMFDAHNAGRIDIEHGVGEIRRGKTDLRTALAALIEGRQPA</sequence>
<dbReference type="InterPro" id="IPR051604">
    <property type="entry name" value="Ergot_Alk_Oxidoreductase"/>
</dbReference>